<protein>
    <submittedName>
        <fullName evidence="1">Uncharacterized protein</fullName>
    </submittedName>
</protein>
<organism evidence="1 2">
    <name type="scientific">Gulo gulo</name>
    <name type="common">Wolverine</name>
    <name type="synonym">Gluton</name>
    <dbReference type="NCBI Taxonomy" id="48420"/>
    <lineage>
        <taxon>Eukaryota</taxon>
        <taxon>Metazoa</taxon>
        <taxon>Chordata</taxon>
        <taxon>Craniata</taxon>
        <taxon>Vertebrata</taxon>
        <taxon>Euteleostomi</taxon>
        <taxon>Mammalia</taxon>
        <taxon>Eutheria</taxon>
        <taxon>Laurasiatheria</taxon>
        <taxon>Carnivora</taxon>
        <taxon>Caniformia</taxon>
        <taxon>Musteloidea</taxon>
        <taxon>Mustelidae</taxon>
        <taxon>Guloninae</taxon>
        <taxon>Gulo</taxon>
    </lineage>
</organism>
<feature type="non-terminal residue" evidence="1">
    <location>
        <position position="1"/>
    </location>
</feature>
<reference evidence="1 2" key="1">
    <citation type="submission" date="2018-10" db="EMBL/GenBank/DDBJ databases">
        <authorList>
            <person name="Ekblom R."/>
            <person name="Jareborg N."/>
        </authorList>
    </citation>
    <scope>NUCLEOTIDE SEQUENCE [LARGE SCALE GENOMIC DNA]</scope>
    <source>
        <tissue evidence="1">Muscle</tissue>
    </source>
</reference>
<proteinExistence type="predicted"/>
<dbReference type="AlphaFoldDB" id="A0A9X9LLL8"/>
<evidence type="ECO:0000313" key="1">
    <source>
        <dbReference type="EMBL" id="VCW76387.1"/>
    </source>
</evidence>
<comment type="caution">
    <text evidence="1">The sequence shown here is derived from an EMBL/GenBank/DDBJ whole genome shotgun (WGS) entry which is preliminary data.</text>
</comment>
<dbReference type="Proteomes" id="UP000269945">
    <property type="component" value="Unassembled WGS sequence"/>
</dbReference>
<gene>
    <name evidence="1" type="ORF">BN2614_LOCUS1</name>
</gene>
<name>A0A9X9LLL8_GULGU</name>
<keyword evidence="2" id="KW-1185">Reference proteome</keyword>
<dbReference type="EMBL" id="CYRY02007280">
    <property type="protein sequence ID" value="VCW76387.1"/>
    <property type="molecule type" value="Genomic_DNA"/>
</dbReference>
<evidence type="ECO:0000313" key="2">
    <source>
        <dbReference type="Proteomes" id="UP000269945"/>
    </source>
</evidence>
<sequence>MQGKKALRGKGLGGQRYAGTFPRCLLAICPVGGYGLLLSGTQPGVWDAAARLHSKQRCGLFSDTIKRWRRAFVDGGPAENQRPRRRRAHLAFDSRLGVREDAAA</sequence>
<accession>A0A9X9LLL8</accession>